<organism evidence="1 2">
    <name type="scientific">Aquimarina algicola</name>
    <dbReference type="NCBI Taxonomy" id="2589995"/>
    <lineage>
        <taxon>Bacteria</taxon>
        <taxon>Pseudomonadati</taxon>
        <taxon>Bacteroidota</taxon>
        <taxon>Flavobacteriia</taxon>
        <taxon>Flavobacteriales</taxon>
        <taxon>Flavobacteriaceae</taxon>
        <taxon>Aquimarina</taxon>
    </lineage>
</organism>
<name>A0A504IYZ4_9FLAO</name>
<comment type="caution">
    <text evidence="1">The sequence shown here is derived from an EMBL/GenBank/DDBJ whole genome shotgun (WGS) entry which is preliminary data.</text>
</comment>
<protein>
    <submittedName>
        <fullName evidence="1">Uncharacterized protein</fullName>
    </submittedName>
</protein>
<evidence type="ECO:0000313" key="2">
    <source>
        <dbReference type="Proteomes" id="UP000315540"/>
    </source>
</evidence>
<dbReference type="Proteomes" id="UP000315540">
    <property type="component" value="Unassembled WGS sequence"/>
</dbReference>
<dbReference type="OrthoDB" id="9920964at2"/>
<accession>A0A504IYZ4</accession>
<evidence type="ECO:0000313" key="1">
    <source>
        <dbReference type="EMBL" id="TPN80978.1"/>
    </source>
</evidence>
<sequence length="269" mass="32041">MGNYYTRIVRVYPKIDKTILNKNEISENIVKTALLDEELNVFDNKENNCIDFIWRSKRAGGKLGIDSSLVDVWEIRGGDYTKMFFNGILLNNPKYNGFFFFKFDEIEIVFEKDKIDKFQEIFYQFDIEKKILVDKKQCCFIVNISGTYSADNDYEIGIDENKINNLSKDEFLKLKGTDNFIEGIFVNKYKAQNLSNFLSKFYQFETDEEKTTIPYLGMQHFQLNFKKRPVAKISRNNGNGWQPWIYETMNWWDNCILPEWIEYKNNRTK</sequence>
<keyword evidence="2" id="KW-1185">Reference proteome</keyword>
<dbReference type="EMBL" id="VFWZ01000012">
    <property type="protein sequence ID" value="TPN80978.1"/>
    <property type="molecule type" value="Genomic_DNA"/>
</dbReference>
<dbReference type="AlphaFoldDB" id="A0A504IYZ4"/>
<proteinExistence type="predicted"/>
<dbReference type="RefSeq" id="WP_140597816.1">
    <property type="nucleotide sequence ID" value="NZ_VFWZ01000012.1"/>
</dbReference>
<reference evidence="1 2" key="1">
    <citation type="submission" date="2019-06" db="EMBL/GenBank/DDBJ databases">
        <authorList>
            <person name="Meng X."/>
        </authorList>
    </citation>
    <scope>NUCLEOTIDE SEQUENCE [LARGE SCALE GENOMIC DNA]</scope>
    <source>
        <strain evidence="1 2">M625</strain>
    </source>
</reference>
<gene>
    <name evidence="1" type="ORF">FHK87_25880</name>
</gene>